<feature type="compositionally biased region" description="Basic and acidic residues" evidence="1">
    <location>
        <begin position="36"/>
        <end position="50"/>
    </location>
</feature>
<protein>
    <submittedName>
        <fullName evidence="2">Uncharacterized protein</fullName>
    </submittedName>
</protein>
<comment type="caution">
    <text evidence="2">The sequence shown here is derived from an EMBL/GenBank/DDBJ whole genome shotgun (WGS) entry which is preliminary data.</text>
</comment>
<reference evidence="2" key="1">
    <citation type="journal article" date="2022" name="bioRxiv">
        <title>Sequencing and chromosome-scale assembly of the giantPleurodeles waltlgenome.</title>
        <authorList>
            <person name="Brown T."/>
            <person name="Elewa A."/>
            <person name="Iarovenko S."/>
            <person name="Subramanian E."/>
            <person name="Araus A.J."/>
            <person name="Petzold A."/>
            <person name="Susuki M."/>
            <person name="Suzuki K.-i.T."/>
            <person name="Hayashi T."/>
            <person name="Toyoda A."/>
            <person name="Oliveira C."/>
            <person name="Osipova E."/>
            <person name="Leigh N.D."/>
            <person name="Simon A."/>
            <person name="Yun M.H."/>
        </authorList>
    </citation>
    <scope>NUCLEOTIDE SEQUENCE</scope>
    <source>
        <strain evidence="2">20211129_DDA</strain>
        <tissue evidence="2">Liver</tissue>
    </source>
</reference>
<dbReference type="Proteomes" id="UP001066276">
    <property type="component" value="Chromosome 5"/>
</dbReference>
<evidence type="ECO:0000256" key="1">
    <source>
        <dbReference type="SAM" id="MobiDB-lite"/>
    </source>
</evidence>
<dbReference type="EMBL" id="JANPWB010000009">
    <property type="protein sequence ID" value="KAJ1157261.1"/>
    <property type="molecule type" value="Genomic_DNA"/>
</dbReference>
<gene>
    <name evidence="2" type="ORF">NDU88_009976</name>
</gene>
<sequence length="163" mass="19110">MSPPIDRIKAVEELLNTARLLDERLKAPGEDNSLDDITRQRPMREMHPRPDPVNPNAFVSQYVRTHWQRSELLNIRKGLPDYWKNTSKFYEELEAASKLRVITFKDIEMFFGTLLPILIWRQIWDVDDVARYTATWNVLEGDDATRVAGDLLSQHLRDLPDHI</sequence>
<evidence type="ECO:0000313" key="2">
    <source>
        <dbReference type="EMBL" id="KAJ1157261.1"/>
    </source>
</evidence>
<name>A0AAV7RXN9_PLEWA</name>
<dbReference type="AlphaFoldDB" id="A0AAV7RXN9"/>
<organism evidence="2 3">
    <name type="scientific">Pleurodeles waltl</name>
    <name type="common">Iberian ribbed newt</name>
    <dbReference type="NCBI Taxonomy" id="8319"/>
    <lineage>
        <taxon>Eukaryota</taxon>
        <taxon>Metazoa</taxon>
        <taxon>Chordata</taxon>
        <taxon>Craniata</taxon>
        <taxon>Vertebrata</taxon>
        <taxon>Euteleostomi</taxon>
        <taxon>Amphibia</taxon>
        <taxon>Batrachia</taxon>
        <taxon>Caudata</taxon>
        <taxon>Salamandroidea</taxon>
        <taxon>Salamandridae</taxon>
        <taxon>Pleurodelinae</taxon>
        <taxon>Pleurodeles</taxon>
    </lineage>
</organism>
<keyword evidence="3" id="KW-1185">Reference proteome</keyword>
<proteinExistence type="predicted"/>
<accession>A0AAV7RXN9</accession>
<feature type="region of interest" description="Disordered" evidence="1">
    <location>
        <begin position="29"/>
        <end position="51"/>
    </location>
</feature>
<evidence type="ECO:0000313" key="3">
    <source>
        <dbReference type="Proteomes" id="UP001066276"/>
    </source>
</evidence>